<organism evidence="1 2">
    <name type="scientific">Amnibacterium soli</name>
    <dbReference type="NCBI Taxonomy" id="1282736"/>
    <lineage>
        <taxon>Bacteria</taxon>
        <taxon>Bacillati</taxon>
        <taxon>Actinomycetota</taxon>
        <taxon>Actinomycetes</taxon>
        <taxon>Micrococcales</taxon>
        <taxon>Microbacteriaceae</taxon>
        <taxon>Amnibacterium</taxon>
    </lineage>
</organism>
<gene>
    <name evidence="1" type="ORF">GCM10025783_27850</name>
</gene>
<dbReference type="EMBL" id="BAABLP010000006">
    <property type="protein sequence ID" value="GAA4753381.1"/>
    <property type="molecule type" value="Genomic_DNA"/>
</dbReference>
<protein>
    <recommendedName>
        <fullName evidence="3">DUF218 domain-containing protein</fullName>
    </recommendedName>
</protein>
<accession>A0ABP8ZDG0</accession>
<name>A0ABP8ZDG0_9MICO</name>
<comment type="caution">
    <text evidence="1">The sequence shown here is derived from an EMBL/GenBank/DDBJ whole genome shotgun (WGS) entry which is preliminary data.</text>
</comment>
<evidence type="ECO:0000313" key="1">
    <source>
        <dbReference type="EMBL" id="GAA4753381.1"/>
    </source>
</evidence>
<sequence>MLWVAASLHYFVLPPVDDLPAHADVIFELGPPIAARSELVRRLLADGRVDAALVSVPEYARTQNPELVDELCSTSKVTCAAPEPSTTRGEARLLARYATREHWTSAVVVTQTAHVSRARMLMRRCFTGRLAVVASGEAPADGWLYQAVYQTGSTIKAWSLPGC</sequence>
<proteinExistence type="predicted"/>
<evidence type="ECO:0000313" key="2">
    <source>
        <dbReference type="Proteomes" id="UP001500121"/>
    </source>
</evidence>
<keyword evidence="2" id="KW-1185">Reference proteome</keyword>
<dbReference type="Proteomes" id="UP001500121">
    <property type="component" value="Unassembled WGS sequence"/>
</dbReference>
<evidence type="ECO:0008006" key="3">
    <source>
        <dbReference type="Google" id="ProtNLM"/>
    </source>
</evidence>
<reference evidence="2" key="1">
    <citation type="journal article" date="2019" name="Int. J. Syst. Evol. Microbiol.">
        <title>The Global Catalogue of Microorganisms (GCM) 10K type strain sequencing project: providing services to taxonomists for standard genome sequencing and annotation.</title>
        <authorList>
            <consortium name="The Broad Institute Genomics Platform"/>
            <consortium name="The Broad Institute Genome Sequencing Center for Infectious Disease"/>
            <person name="Wu L."/>
            <person name="Ma J."/>
        </authorList>
    </citation>
    <scope>NUCLEOTIDE SEQUENCE [LARGE SCALE GENOMIC DNA]</scope>
    <source>
        <strain evidence="2">JCM 19015</strain>
    </source>
</reference>